<dbReference type="SMART" id="SM00326">
    <property type="entry name" value="SH3"/>
    <property type="match status" value="3"/>
</dbReference>
<feature type="region of interest" description="Disordered" evidence="8">
    <location>
        <begin position="1128"/>
        <end position="1147"/>
    </location>
</feature>
<keyword evidence="6" id="KW-0472">Membrane</keyword>
<dbReference type="InterPro" id="IPR013761">
    <property type="entry name" value="SAM/pointed_sf"/>
</dbReference>
<keyword evidence="4 7" id="KW-0728">SH3 domain</keyword>
<feature type="compositionally biased region" description="Polar residues" evidence="8">
    <location>
        <begin position="620"/>
        <end position="636"/>
    </location>
</feature>
<feature type="compositionally biased region" description="Low complexity" evidence="8">
    <location>
        <begin position="490"/>
        <end position="501"/>
    </location>
</feature>
<feature type="region of interest" description="Disordered" evidence="8">
    <location>
        <begin position="441"/>
        <end position="553"/>
    </location>
</feature>
<evidence type="ECO:0000256" key="1">
    <source>
        <dbReference type="ARBA" id="ARBA00004236"/>
    </source>
</evidence>
<keyword evidence="5" id="KW-1003">Cell membrane</keyword>
<dbReference type="GO" id="GO:0008092">
    <property type="term" value="F:cytoskeletal protein binding"/>
    <property type="evidence" value="ECO:0007669"/>
    <property type="project" value="InterPro"/>
</dbReference>
<keyword evidence="11" id="KW-1185">Reference proteome</keyword>
<dbReference type="PANTHER" id="PTHR15735:SF19">
    <property type="entry name" value="ACTIN CYTOSKELETON-REGULATORY COMPLEX PROTEIN SLA1"/>
    <property type="match status" value="1"/>
</dbReference>
<feature type="region of interest" description="Disordered" evidence="8">
    <location>
        <begin position="687"/>
        <end position="724"/>
    </location>
</feature>
<proteinExistence type="inferred from homology"/>
<evidence type="ECO:0000256" key="4">
    <source>
        <dbReference type="ARBA" id="ARBA00022443"/>
    </source>
</evidence>
<evidence type="ECO:0000256" key="2">
    <source>
        <dbReference type="ARBA" id="ARBA00007948"/>
    </source>
</evidence>
<feature type="compositionally biased region" description="Polar residues" evidence="8">
    <location>
        <begin position="169"/>
        <end position="183"/>
    </location>
</feature>
<evidence type="ECO:0000259" key="9">
    <source>
        <dbReference type="PROSITE" id="PS50002"/>
    </source>
</evidence>
<sequence length="1147" mass="128020">MTVFKGLYKAVYDYDPLPENDNEELAFKENDILYLINDEIEGGDEGWWLFKKRLVGVDVEEPIGLVPNNYIELLTEPIFTCRALYDYEELQNEEEEIAFKENDIFEVFDDSDVDWLLVKTVRENIEDDEYGFIPANYIEKYEENASAQPAQVDVSSFAPPPVRFDREQVANSQSPAPQNSSVDLFQAPPKHKSLSEEKELPQLPNINDSYQQHNDEEEEEEAPPPKPIRPTTTGNNDKKYSSEEDYSSNSGAQPTEDFESWNVHEIVDRSKRVKAKLTIGNTLLTFYSENSPGGRPEEWSLNKLVSFDLEKKHLFLELVSPSISLELHTGNSSVGRSIYDKLSEVKGAYSSKSLDQIKNASTVSPQRKQQIRDRKTAKVVVDFIAESNDELTIRPGEKVYIINDTNSKDWTLVEKVDEPGKKGLVPRQFIQSVNQLKTIADSNDYNGHSSKSSSRSYNNNDDDYEVEAPKKQSKTKKLLRSLTGKKSETSENFSSKSSKLKPQTTGSWKDDASQNTRSSRSASVSSKIPSNYVDNSNKSPQKSSKDKSFPNSKKIRSWVDRSATFKVDAELIGASQGKIHLHKTNGVKIAVPAEKLSLQDLEYVERSTGFSLDKYKPQTKAPQNNVPQQELQSQPTGAREKEKERRRRLQEKEDRENREREVEELRKARELLEQERKKLREEKERDFARIKELQMSNSPPPVKPPRPQQTGSVKKPLKNDMTGRNPNLPYYDWFEFFLKTGVDVNNCQRYTINFEREDITEDILPSIDAPLLRSLGLKEGDILRVMKYLDEKFGRNQIAAVSKTPEPAIDDTNWAAKPTMHTKKSVDSLQDLLDLKPAATGAQPAITPKPVTASSAADVSDQSKIAPLDPFKTGGANILPMGIIPMITGGMMLQPSFTGLQPVGRMVTGGMILPVQKTGMGLVPATTFGQSNFASGIPQLSQTTGGAMPNLTFGQPQITGGAMQMPNLSFGQPSISMPQNTFAQQQLSNNTASMPQSSFGQQMTGGFQPQNTFGQQMTGGFQPQNTFGQQMTGGFQPQNTFGQQMTGSALPVQQNTFGQQMTGGFQPQSTFGMTLQKTGGLSPLPQTSFGQPQQMPNLAQQNNIYNNQNSQMLQQQPTGFGFGNAPQHTGGHMANLNNASVNNPFGF</sequence>
<dbReference type="SUPFAM" id="SSF50044">
    <property type="entry name" value="SH3-domain"/>
    <property type="match status" value="3"/>
</dbReference>
<feature type="region of interest" description="Disordered" evidence="8">
    <location>
        <begin position="167"/>
        <end position="256"/>
    </location>
</feature>
<dbReference type="Gene3D" id="1.10.150.50">
    <property type="entry name" value="Transcription Factor, Ets-1"/>
    <property type="match status" value="1"/>
</dbReference>
<dbReference type="GO" id="GO:0030833">
    <property type="term" value="P:regulation of actin filament polymerization"/>
    <property type="evidence" value="ECO:0007669"/>
    <property type="project" value="TreeGrafter"/>
</dbReference>
<dbReference type="Pfam" id="PF03983">
    <property type="entry name" value="SHD1"/>
    <property type="match status" value="1"/>
</dbReference>
<dbReference type="Gene3D" id="2.30.30.40">
    <property type="entry name" value="SH3 Domains"/>
    <property type="match status" value="3"/>
</dbReference>
<dbReference type="EMBL" id="LPNN01000003">
    <property type="protein sequence ID" value="OEJ90271.1"/>
    <property type="molecule type" value="Genomic_DNA"/>
</dbReference>
<dbReference type="GO" id="GO:0000147">
    <property type="term" value="P:actin cortical patch assembly"/>
    <property type="evidence" value="ECO:0007669"/>
    <property type="project" value="TreeGrafter"/>
</dbReference>
<dbReference type="STRING" id="29833.A0A1E5RTQ9"/>
<feature type="domain" description="SH3" evidence="9">
    <location>
        <begin position="76"/>
        <end position="143"/>
    </location>
</feature>
<dbReference type="Pfam" id="PF24081">
    <property type="entry name" value="PH_SLA1"/>
    <property type="match status" value="1"/>
</dbReference>
<dbReference type="Gene3D" id="2.30.30.700">
    <property type="entry name" value="SLA1 homology domain 1"/>
    <property type="match status" value="1"/>
</dbReference>
<dbReference type="InterPro" id="IPR036028">
    <property type="entry name" value="SH3-like_dom_sf"/>
</dbReference>
<dbReference type="Proteomes" id="UP000095358">
    <property type="component" value="Unassembled WGS sequence"/>
</dbReference>
<dbReference type="PRINTS" id="PR00452">
    <property type="entry name" value="SH3DOMAIN"/>
</dbReference>
<feature type="compositionally biased region" description="Low complexity" evidence="8">
    <location>
        <begin position="449"/>
        <end position="459"/>
    </location>
</feature>
<comment type="caution">
    <text evidence="10">The sequence shown here is derived from an EMBL/GenBank/DDBJ whole genome shotgun (WGS) entry which is preliminary data.</text>
</comment>
<name>A0A1E5RTQ9_HANUV</name>
<dbReference type="GO" id="GO:0042802">
    <property type="term" value="F:identical protein binding"/>
    <property type="evidence" value="ECO:0007669"/>
    <property type="project" value="InterPro"/>
</dbReference>
<feature type="region of interest" description="Disordered" evidence="8">
    <location>
        <begin position="613"/>
        <end position="663"/>
    </location>
</feature>
<dbReference type="GO" id="GO:0005634">
    <property type="term" value="C:nucleus"/>
    <property type="evidence" value="ECO:0007669"/>
    <property type="project" value="TreeGrafter"/>
</dbReference>
<dbReference type="PROSITE" id="PS50002">
    <property type="entry name" value="SH3"/>
    <property type="match status" value="2"/>
</dbReference>
<dbReference type="GO" id="GO:0043130">
    <property type="term" value="F:ubiquitin binding"/>
    <property type="evidence" value="ECO:0007669"/>
    <property type="project" value="InterPro"/>
</dbReference>
<evidence type="ECO:0000256" key="5">
    <source>
        <dbReference type="ARBA" id="ARBA00022475"/>
    </source>
</evidence>
<evidence type="ECO:0000313" key="11">
    <source>
        <dbReference type="Proteomes" id="UP000095358"/>
    </source>
</evidence>
<dbReference type="OrthoDB" id="26539at2759"/>
<comment type="subcellular location">
    <subcellularLocation>
        <location evidence="1">Cell membrane</location>
    </subcellularLocation>
</comment>
<feature type="compositionally biased region" description="Polar residues" evidence="8">
    <location>
        <begin position="1135"/>
        <end position="1147"/>
    </location>
</feature>
<feature type="region of interest" description="Disordered" evidence="8">
    <location>
        <begin position="1060"/>
        <end position="1094"/>
    </location>
</feature>
<organism evidence="10 11">
    <name type="scientific">Hanseniaspora uvarum</name>
    <name type="common">Yeast</name>
    <name type="synonym">Kloeckera apiculata</name>
    <dbReference type="NCBI Taxonomy" id="29833"/>
    <lineage>
        <taxon>Eukaryota</taxon>
        <taxon>Fungi</taxon>
        <taxon>Dikarya</taxon>
        <taxon>Ascomycota</taxon>
        <taxon>Saccharomycotina</taxon>
        <taxon>Saccharomycetes</taxon>
        <taxon>Saccharomycodales</taxon>
        <taxon>Saccharomycodaceae</taxon>
        <taxon>Hanseniaspora</taxon>
    </lineage>
</organism>
<evidence type="ECO:0000256" key="8">
    <source>
        <dbReference type="SAM" id="MobiDB-lite"/>
    </source>
</evidence>
<feature type="compositionally biased region" description="Pro residues" evidence="8">
    <location>
        <begin position="698"/>
        <end position="707"/>
    </location>
</feature>
<dbReference type="Pfam" id="PF00018">
    <property type="entry name" value="SH3_1"/>
    <property type="match status" value="2"/>
</dbReference>
<evidence type="ECO:0000256" key="3">
    <source>
        <dbReference type="ARBA" id="ARBA00020357"/>
    </source>
</evidence>
<feature type="region of interest" description="Disordered" evidence="8">
    <location>
        <begin position="1022"/>
        <end position="1043"/>
    </location>
</feature>
<dbReference type="AlphaFoldDB" id="A0A1E5RTQ9"/>
<protein>
    <recommendedName>
        <fullName evidence="3">Actin cytoskeleton-regulatory complex protein SLA1</fullName>
    </recommendedName>
</protein>
<dbReference type="InterPro" id="IPR001452">
    <property type="entry name" value="SH3_domain"/>
</dbReference>
<evidence type="ECO:0000256" key="7">
    <source>
        <dbReference type="PROSITE-ProRule" id="PRU00192"/>
    </source>
</evidence>
<dbReference type="PANTHER" id="PTHR15735">
    <property type="entry name" value="FCH AND DOUBLE SH3 DOMAINS PROTEIN"/>
    <property type="match status" value="1"/>
</dbReference>
<dbReference type="InterPro" id="IPR007131">
    <property type="entry name" value="SHD1"/>
</dbReference>
<feature type="compositionally biased region" description="Low complexity" evidence="8">
    <location>
        <begin position="513"/>
        <end position="530"/>
    </location>
</feature>
<reference evidence="11" key="1">
    <citation type="journal article" date="2016" name="Genome Announc.">
        <title>Genome sequences of three species of Hanseniaspora isolated from spontaneous wine fermentations.</title>
        <authorList>
            <person name="Sternes P.R."/>
            <person name="Lee D."/>
            <person name="Kutyna D.R."/>
            <person name="Borneman A.R."/>
        </authorList>
    </citation>
    <scope>NUCLEOTIDE SEQUENCE [LARGE SCALE GENOMIC DNA]</scope>
    <source>
        <strain evidence="11">AWRI3580</strain>
    </source>
</reference>
<feature type="compositionally biased region" description="Polar residues" evidence="8">
    <location>
        <begin position="532"/>
        <end position="542"/>
    </location>
</feature>
<evidence type="ECO:0000256" key="6">
    <source>
        <dbReference type="ARBA" id="ARBA00023136"/>
    </source>
</evidence>
<accession>A0A1E5RTQ9</accession>
<gene>
    <name evidence="10" type="ORF">AWRI3580_g1374</name>
</gene>
<evidence type="ECO:0000313" key="10">
    <source>
        <dbReference type="EMBL" id="OEJ90271.1"/>
    </source>
</evidence>
<dbReference type="GO" id="GO:0005886">
    <property type="term" value="C:plasma membrane"/>
    <property type="evidence" value="ECO:0007669"/>
    <property type="project" value="UniProtKB-SubCell"/>
</dbReference>
<dbReference type="InterPro" id="IPR056996">
    <property type="entry name" value="PH_SLA1"/>
</dbReference>
<feature type="domain" description="SH3" evidence="9">
    <location>
        <begin position="372"/>
        <end position="435"/>
    </location>
</feature>
<dbReference type="VEuPathDB" id="FungiDB:AWRI3580_g1374"/>
<dbReference type="GO" id="GO:0030674">
    <property type="term" value="F:protein-macromolecule adaptor activity"/>
    <property type="evidence" value="ECO:0007669"/>
    <property type="project" value="InterPro"/>
</dbReference>
<feature type="compositionally biased region" description="Basic and acidic residues" evidence="8">
    <location>
        <begin position="650"/>
        <end position="663"/>
    </location>
</feature>
<comment type="similarity">
    <text evidence="2">Belongs to the SLA1 family.</text>
</comment>